<feature type="region of interest" description="Disordered" evidence="1">
    <location>
        <begin position="1"/>
        <end position="21"/>
    </location>
</feature>
<dbReference type="EMBL" id="BSBI01000015">
    <property type="protein sequence ID" value="GLF98551.1"/>
    <property type="molecule type" value="Genomic_DNA"/>
</dbReference>
<feature type="compositionally biased region" description="Basic and acidic residues" evidence="1">
    <location>
        <begin position="151"/>
        <end position="161"/>
    </location>
</feature>
<proteinExistence type="predicted"/>
<evidence type="ECO:0000313" key="4">
    <source>
        <dbReference type="Proteomes" id="UP001291653"/>
    </source>
</evidence>
<dbReference type="RefSeq" id="WP_323450527.1">
    <property type="nucleotide sequence ID" value="NZ_BSBI01000015.1"/>
</dbReference>
<feature type="signal peptide" evidence="2">
    <location>
        <begin position="1"/>
        <end position="42"/>
    </location>
</feature>
<gene>
    <name evidence="3" type="ORF">SYYSPA8_29660</name>
</gene>
<evidence type="ECO:0008006" key="5">
    <source>
        <dbReference type="Google" id="ProtNLM"/>
    </source>
</evidence>
<dbReference type="Proteomes" id="UP001291653">
    <property type="component" value="Unassembled WGS sequence"/>
</dbReference>
<evidence type="ECO:0000313" key="3">
    <source>
        <dbReference type="EMBL" id="GLF98551.1"/>
    </source>
</evidence>
<name>A0ABQ5P7H7_9ACTN</name>
<keyword evidence="4" id="KW-1185">Reference proteome</keyword>
<reference evidence="3 4" key="1">
    <citation type="submission" date="2022-10" db="EMBL/GenBank/DDBJ databases">
        <title>Draft genome sequence of Streptomyces sp. YSPA8.</title>
        <authorList>
            <person name="Moriuchi R."/>
            <person name="Dohra H."/>
            <person name="Yamamura H."/>
            <person name="Kodani S."/>
        </authorList>
    </citation>
    <scope>NUCLEOTIDE SEQUENCE [LARGE SCALE GENOMIC DNA]</scope>
    <source>
        <strain evidence="3 4">YSPA8</strain>
    </source>
</reference>
<comment type="caution">
    <text evidence="3">The sequence shown here is derived from an EMBL/GenBank/DDBJ whole genome shotgun (WGS) entry which is preliminary data.</text>
</comment>
<sequence>MRLGRPAPGGPGRHSGATPSALPRAASAAVALLLCLPLPACTGTGSAPAPPDERPSTPLSATADAVGLCVRLVGHWAADALRGGRWSGLDWEQKGLSNGQYALHEEIVAAARTEERRRGRTAALELIARRTREGCTARNGATEGSQNWRPPGEDRSPSPGP</sequence>
<feature type="chain" id="PRO_5046422795" description="Lipoprotein" evidence="2">
    <location>
        <begin position="43"/>
        <end position="161"/>
    </location>
</feature>
<protein>
    <recommendedName>
        <fullName evidence="5">Lipoprotein</fullName>
    </recommendedName>
</protein>
<accession>A0ABQ5P7H7</accession>
<feature type="region of interest" description="Disordered" evidence="1">
    <location>
        <begin position="129"/>
        <end position="161"/>
    </location>
</feature>
<organism evidence="3 4">
    <name type="scientific">Streptomyces yaizuensis</name>
    <dbReference type="NCBI Taxonomy" id="2989713"/>
    <lineage>
        <taxon>Bacteria</taxon>
        <taxon>Bacillati</taxon>
        <taxon>Actinomycetota</taxon>
        <taxon>Actinomycetes</taxon>
        <taxon>Kitasatosporales</taxon>
        <taxon>Streptomycetaceae</taxon>
        <taxon>Streptomyces</taxon>
    </lineage>
</organism>
<evidence type="ECO:0000256" key="2">
    <source>
        <dbReference type="SAM" id="SignalP"/>
    </source>
</evidence>
<evidence type="ECO:0000256" key="1">
    <source>
        <dbReference type="SAM" id="MobiDB-lite"/>
    </source>
</evidence>
<keyword evidence="2" id="KW-0732">Signal</keyword>